<dbReference type="InParanoid" id="H3G8N1"/>
<feature type="region of interest" description="Disordered" evidence="14">
    <location>
        <begin position="488"/>
        <end position="527"/>
    </location>
</feature>
<evidence type="ECO:0000256" key="10">
    <source>
        <dbReference type="ARBA" id="ARBA00023284"/>
    </source>
</evidence>
<dbReference type="InterPro" id="IPR013766">
    <property type="entry name" value="Thioredoxin_domain"/>
</dbReference>
<keyword evidence="10 11" id="KW-0676">Redox-active center</keyword>
<dbReference type="InterPro" id="IPR036249">
    <property type="entry name" value="Thioredoxin-like_sf"/>
</dbReference>
<dbReference type="STRING" id="164328.H3G8N1"/>
<dbReference type="PRINTS" id="PR00421">
    <property type="entry name" value="THIOREDOXIN"/>
</dbReference>
<dbReference type="Pfam" id="PF13848">
    <property type="entry name" value="Thioredoxin_6"/>
    <property type="match status" value="1"/>
</dbReference>
<evidence type="ECO:0000256" key="3">
    <source>
        <dbReference type="ARBA" id="ARBA00006347"/>
    </source>
</evidence>
<keyword evidence="6" id="KW-0677">Repeat</keyword>
<comment type="similarity">
    <text evidence="3 12">Belongs to the protein disulfide isomerase family.</text>
</comment>
<dbReference type="EC" id="5.3.4.1" evidence="4 13"/>
<feature type="signal peptide" evidence="13">
    <location>
        <begin position="1"/>
        <end position="23"/>
    </location>
</feature>
<dbReference type="GO" id="GO:0034976">
    <property type="term" value="P:response to endoplasmic reticulum stress"/>
    <property type="evidence" value="ECO:0000318"/>
    <property type="project" value="GO_Central"/>
</dbReference>
<dbReference type="eggNOG" id="KOG0190">
    <property type="taxonomic scope" value="Eukaryota"/>
</dbReference>
<dbReference type="OMA" id="REDYVWS"/>
<keyword evidence="7" id="KW-0256">Endoplasmic reticulum</keyword>
<dbReference type="VEuPathDB" id="FungiDB:KRP23_13171"/>
<evidence type="ECO:0000256" key="9">
    <source>
        <dbReference type="ARBA" id="ARBA00023235"/>
    </source>
</evidence>
<dbReference type="NCBIfam" id="TIGR01126">
    <property type="entry name" value="pdi_dom"/>
    <property type="match status" value="2"/>
</dbReference>
<keyword evidence="17" id="KW-1185">Reference proteome</keyword>
<dbReference type="GO" id="GO:0005783">
    <property type="term" value="C:endoplasmic reticulum"/>
    <property type="evidence" value="ECO:0000318"/>
    <property type="project" value="GO_Central"/>
</dbReference>
<dbReference type="VEuPathDB" id="FungiDB:KRP22_846"/>
<feature type="disulfide bond" description="Redox-active" evidence="11">
    <location>
        <begin position="406"/>
        <end position="409"/>
    </location>
</feature>
<accession>H3G8N1</accession>
<comment type="subcellular location">
    <subcellularLocation>
        <location evidence="2">Endoplasmic reticulum lumen</location>
    </subcellularLocation>
</comment>
<dbReference type="PANTHER" id="PTHR18929">
    <property type="entry name" value="PROTEIN DISULFIDE ISOMERASE"/>
    <property type="match status" value="1"/>
</dbReference>
<protein>
    <recommendedName>
        <fullName evidence="4 13">Protein disulfide-isomerase</fullName>
        <ecNumber evidence="4 13">5.3.4.1</ecNumber>
    </recommendedName>
</protein>
<dbReference type="PANTHER" id="PTHR18929:SF240">
    <property type="entry name" value="PROTEIN DISULFIDE-ISOMERASE"/>
    <property type="match status" value="1"/>
</dbReference>
<evidence type="ECO:0000256" key="12">
    <source>
        <dbReference type="RuleBase" id="RU004208"/>
    </source>
</evidence>
<feature type="disulfide bond" description="Redox-active" evidence="11">
    <location>
        <begin position="59"/>
        <end position="62"/>
    </location>
</feature>
<dbReference type="Proteomes" id="UP000005238">
    <property type="component" value="Unassembled WGS sequence"/>
</dbReference>
<sequence>MMFIKQAARALALLFAVALVVRAAEFEEEDDVLVLTESNFAEAVSGHDTLLVEFYAPWCGHCKKLTPEYAAAAKNLKELDPPIRLAKVDATAESKLAEQFAVRGFPTLKFFKGDVEAVKDYDGGRTSAEIEKWVVKKSGPAVKIVETADELTAIKETNDVVVFAVVDAEEGETRALLEKLADADDLAVYVASTSTDVTEDAAAINKVVLYKKFDEGKVVYDGALEKEALGEFVKANSLPLVITFSQDKAPMIFGGETTEHLLAFVDTTKDYVSGIEAALKAPAQANKGKLLHVIMPSTEKRIVDYFGLQEEDFPAVMLVNMAGAMKKYGFDYKADDFVAKIEDGLSADLLAFENSYFEGKLTPQLKSADPEDDSEEAVKVIVGTQFQERVIDNEKDVLLEFYAPWCGHCKSLAPKYEELAEKFADVDSVMIAKMDATANEIDHAGVDVRGFPTLIFFPAKDKQNPVVYEGARDVDGFTEFLKANAQKFELEGSEHGAEEASEEDEEEQEEDEEKEDAKKEGAEHEEL</sequence>
<dbReference type="InterPro" id="IPR005792">
    <property type="entry name" value="Prot_disulphide_isomerase"/>
</dbReference>
<dbReference type="GO" id="GO:0005788">
    <property type="term" value="C:endoplasmic reticulum lumen"/>
    <property type="evidence" value="ECO:0007669"/>
    <property type="project" value="UniProtKB-SubCell"/>
</dbReference>
<keyword evidence="8 11" id="KW-1015">Disulfide bond</keyword>
<evidence type="ECO:0000256" key="6">
    <source>
        <dbReference type="ARBA" id="ARBA00022737"/>
    </source>
</evidence>
<dbReference type="FunFam" id="3.40.30.10:FF:000107">
    <property type="entry name" value="Protein disulfide-isomerase 5-2"/>
    <property type="match status" value="1"/>
</dbReference>
<dbReference type="EMBL" id="DS566007">
    <property type="status" value="NOT_ANNOTATED_CDS"/>
    <property type="molecule type" value="Genomic_DNA"/>
</dbReference>
<evidence type="ECO:0000313" key="16">
    <source>
        <dbReference type="EnsemblProtists" id="Phyra71265"/>
    </source>
</evidence>
<dbReference type="HOGENOM" id="CLU_025879_1_0_1"/>
<organism evidence="16 17">
    <name type="scientific">Phytophthora ramorum</name>
    <name type="common">Sudden oak death agent</name>
    <dbReference type="NCBI Taxonomy" id="164328"/>
    <lineage>
        <taxon>Eukaryota</taxon>
        <taxon>Sar</taxon>
        <taxon>Stramenopiles</taxon>
        <taxon>Oomycota</taxon>
        <taxon>Peronosporomycetes</taxon>
        <taxon>Peronosporales</taxon>
        <taxon>Peronosporaceae</taxon>
        <taxon>Phytophthora</taxon>
    </lineage>
</organism>
<dbReference type="EnsemblProtists" id="Phyra71265">
    <property type="protein sequence ID" value="Phyra71265"/>
    <property type="gene ID" value="Phyra71265"/>
</dbReference>
<evidence type="ECO:0000256" key="5">
    <source>
        <dbReference type="ARBA" id="ARBA00022729"/>
    </source>
</evidence>
<dbReference type="CDD" id="cd02995">
    <property type="entry name" value="PDI_a_PDI_a'_C"/>
    <property type="match status" value="1"/>
</dbReference>
<dbReference type="NCBIfam" id="TIGR01130">
    <property type="entry name" value="ER_PDI_fam"/>
    <property type="match status" value="1"/>
</dbReference>
<evidence type="ECO:0000256" key="1">
    <source>
        <dbReference type="ARBA" id="ARBA00001182"/>
    </source>
</evidence>
<keyword evidence="5 13" id="KW-0732">Signal</keyword>
<evidence type="ECO:0000256" key="13">
    <source>
        <dbReference type="RuleBase" id="RU361130"/>
    </source>
</evidence>
<dbReference type="Gene3D" id="3.40.30.10">
    <property type="entry name" value="Glutaredoxin"/>
    <property type="match status" value="4"/>
</dbReference>
<feature type="compositionally biased region" description="Basic and acidic residues" evidence="14">
    <location>
        <begin position="488"/>
        <end position="498"/>
    </location>
</feature>
<dbReference type="FunFam" id="3.40.30.10:FF:000836">
    <property type="entry name" value="Protein disulfide-isomerase"/>
    <property type="match status" value="1"/>
</dbReference>
<dbReference type="GO" id="GO:0006457">
    <property type="term" value="P:protein folding"/>
    <property type="evidence" value="ECO:0000318"/>
    <property type="project" value="GO_Central"/>
</dbReference>
<proteinExistence type="inferred from homology"/>
<comment type="catalytic activity">
    <reaction evidence="1 13">
        <text>Catalyzes the rearrangement of -S-S- bonds in proteins.</text>
        <dbReference type="EC" id="5.3.4.1"/>
    </reaction>
</comment>
<dbReference type="PROSITE" id="PS51352">
    <property type="entry name" value="THIOREDOXIN_2"/>
    <property type="match status" value="2"/>
</dbReference>
<dbReference type="InterPro" id="IPR017937">
    <property type="entry name" value="Thioredoxin_CS"/>
</dbReference>
<feature type="domain" description="Thioredoxin" evidence="15">
    <location>
        <begin position="10"/>
        <end position="139"/>
    </location>
</feature>
<evidence type="ECO:0000256" key="14">
    <source>
        <dbReference type="SAM" id="MobiDB-lite"/>
    </source>
</evidence>
<dbReference type="Pfam" id="PF00085">
    <property type="entry name" value="Thioredoxin"/>
    <property type="match status" value="2"/>
</dbReference>
<dbReference type="AlphaFoldDB" id="H3G8N1"/>
<dbReference type="InterPro" id="IPR005788">
    <property type="entry name" value="PDI_thioredoxin-like_dom"/>
</dbReference>
<evidence type="ECO:0000256" key="2">
    <source>
        <dbReference type="ARBA" id="ARBA00004319"/>
    </source>
</evidence>
<evidence type="ECO:0000256" key="8">
    <source>
        <dbReference type="ARBA" id="ARBA00023157"/>
    </source>
</evidence>
<dbReference type="CDD" id="cd02981">
    <property type="entry name" value="PDI_b_family"/>
    <property type="match status" value="1"/>
</dbReference>
<reference evidence="16" key="2">
    <citation type="submission" date="2015-06" db="UniProtKB">
        <authorList>
            <consortium name="EnsemblProtists"/>
        </authorList>
    </citation>
    <scope>IDENTIFICATION</scope>
    <source>
        <strain evidence="16">Pr102</strain>
    </source>
</reference>
<dbReference type="SUPFAM" id="SSF52833">
    <property type="entry name" value="Thioredoxin-like"/>
    <property type="match status" value="4"/>
</dbReference>
<dbReference type="PROSITE" id="PS00194">
    <property type="entry name" value="THIOREDOXIN_1"/>
    <property type="match status" value="2"/>
</dbReference>
<feature type="domain" description="Thioredoxin" evidence="15">
    <location>
        <begin position="341"/>
        <end position="486"/>
    </location>
</feature>
<dbReference type="GO" id="GO:0003756">
    <property type="term" value="F:protein disulfide isomerase activity"/>
    <property type="evidence" value="ECO:0000318"/>
    <property type="project" value="GO_Central"/>
</dbReference>
<reference evidence="17" key="1">
    <citation type="journal article" date="2006" name="Science">
        <title>Phytophthora genome sequences uncover evolutionary origins and mechanisms of pathogenesis.</title>
        <authorList>
            <person name="Tyler B.M."/>
            <person name="Tripathy S."/>
            <person name="Zhang X."/>
            <person name="Dehal P."/>
            <person name="Jiang R.H."/>
            <person name="Aerts A."/>
            <person name="Arredondo F.D."/>
            <person name="Baxter L."/>
            <person name="Bensasson D."/>
            <person name="Beynon J.L."/>
            <person name="Chapman J."/>
            <person name="Damasceno C.M."/>
            <person name="Dorrance A.E."/>
            <person name="Dou D."/>
            <person name="Dickerman A.W."/>
            <person name="Dubchak I.L."/>
            <person name="Garbelotto M."/>
            <person name="Gijzen M."/>
            <person name="Gordon S.G."/>
            <person name="Govers F."/>
            <person name="Grunwald N.J."/>
            <person name="Huang W."/>
            <person name="Ivors K.L."/>
            <person name="Jones R.W."/>
            <person name="Kamoun S."/>
            <person name="Krampis K."/>
            <person name="Lamour K.H."/>
            <person name="Lee M.K."/>
            <person name="McDonald W.H."/>
            <person name="Medina M."/>
            <person name="Meijer H.J."/>
            <person name="Nordberg E.K."/>
            <person name="Maclean D.J."/>
            <person name="Ospina-Giraldo M.D."/>
            <person name="Morris P.F."/>
            <person name="Phuntumart V."/>
            <person name="Putnam N.H."/>
            <person name="Rash S."/>
            <person name="Rose J.K."/>
            <person name="Sakihama Y."/>
            <person name="Salamov A.A."/>
            <person name="Savidor A."/>
            <person name="Scheuring C.F."/>
            <person name="Smith B.M."/>
            <person name="Sobral B.W."/>
            <person name="Terry A."/>
            <person name="Torto-Alalibo T.A."/>
            <person name="Win J."/>
            <person name="Xu Z."/>
            <person name="Zhang H."/>
            <person name="Grigoriev I.V."/>
            <person name="Rokhsar D.S."/>
            <person name="Boore J.L."/>
        </authorList>
    </citation>
    <scope>NUCLEOTIDE SEQUENCE [LARGE SCALE GENOMIC DNA]</scope>
    <source>
        <strain evidence="17">Pr102</strain>
    </source>
</reference>
<dbReference type="FunCoup" id="H3G8N1">
    <property type="interactions" value="322"/>
</dbReference>
<evidence type="ECO:0000256" key="7">
    <source>
        <dbReference type="ARBA" id="ARBA00022824"/>
    </source>
</evidence>
<keyword evidence="9 13" id="KW-0413">Isomerase</keyword>
<feature type="chain" id="PRO_5005134281" description="Protein disulfide-isomerase" evidence="13">
    <location>
        <begin position="24"/>
        <end position="527"/>
    </location>
</feature>
<feature type="compositionally biased region" description="Acidic residues" evidence="14">
    <location>
        <begin position="499"/>
        <end position="514"/>
    </location>
</feature>
<evidence type="ECO:0000256" key="11">
    <source>
        <dbReference type="PIRSR" id="PIRSR605792-51"/>
    </source>
</evidence>
<dbReference type="FunFam" id="3.40.30.10:FF:000027">
    <property type="entry name" value="protein disulfide-isomerase A2"/>
    <property type="match status" value="1"/>
</dbReference>
<evidence type="ECO:0000259" key="15">
    <source>
        <dbReference type="PROSITE" id="PS51352"/>
    </source>
</evidence>
<evidence type="ECO:0000256" key="4">
    <source>
        <dbReference type="ARBA" id="ARBA00012723"/>
    </source>
</evidence>
<name>H3G8N1_PHYRM</name>
<evidence type="ECO:0000313" key="17">
    <source>
        <dbReference type="Proteomes" id="UP000005238"/>
    </source>
</evidence>
<feature type="compositionally biased region" description="Basic and acidic residues" evidence="14">
    <location>
        <begin position="515"/>
        <end position="527"/>
    </location>
</feature>